<name>A0A368ZJ97_9FLAO</name>
<dbReference type="AlphaFoldDB" id="A0A368ZJ97"/>
<evidence type="ECO:0000259" key="2">
    <source>
        <dbReference type="PROSITE" id="PS50222"/>
    </source>
</evidence>
<dbReference type="InterPro" id="IPR011992">
    <property type="entry name" value="EF-hand-dom_pair"/>
</dbReference>
<comment type="caution">
    <text evidence="3">The sequence shown here is derived from an EMBL/GenBank/DDBJ whole genome shotgun (WGS) entry which is preliminary data.</text>
</comment>
<dbReference type="SMART" id="SM00054">
    <property type="entry name" value="EFh"/>
    <property type="match status" value="3"/>
</dbReference>
<dbReference type="Gene3D" id="1.10.238.10">
    <property type="entry name" value="EF-hand"/>
    <property type="match status" value="2"/>
</dbReference>
<reference evidence="3 4" key="1">
    <citation type="submission" date="2018-07" db="EMBL/GenBank/DDBJ databases">
        <title>Genomic Encyclopedia of Type Strains, Phase III (KMG-III): the genomes of soil and plant-associated and newly described type strains.</title>
        <authorList>
            <person name="Whitman W."/>
        </authorList>
    </citation>
    <scope>NUCLEOTIDE SEQUENCE [LARGE SCALE GENOMIC DNA]</scope>
    <source>
        <strain evidence="3 4">CECT 7958</strain>
    </source>
</reference>
<dbReference type="Proteomes" id="UP000253436">
    <property type="component" value="Unassembled WGS sequence"/>
</dbReference>
<sequence length="162" mass="17947">MKSFLVLLAFASSLFVFSQGGRDGRQGGGPPNGEQPEASEILELLDTNNDGKIEAREAANDRRGKIAEDFEEIDIDGDGFVSLEELEASLNGTVLKSVTVEKLLEAIDHDGDGMLNELEVNAKDQRDLMANFKTIDRNGDAQLDEEELKAYYQKEDSQKRKH</sequence>
<dbReference type="PROSITE" id="PS00018">
    <property type="entry name" value="EF_HAND_1"/>
    <property type="match status" value="1"/>
</dbReference>
<dbReference type="RefSeq" id="WP_181858397.1">
    <property type="nucleotide sequence ID" value="NZ_QPJO01000003.1"/>
</dbReference>
<evidence type="ECO:0000313" key="3">
    <source>
        <dbReference type="EMBL" id="RCW91431.1"/>
    </source>
</evidence>
<feature type="domain" description="EF-hand" evidence="2">
    <location>
        <begin position="61"/>
        <end position="96"/>
    </location>
</feature>
<keyword evidence="1" id="KW-0732">Signal</keyword>
<evidence type="ECO:0000313" key="4">
    <source>
        <dbReference type="Proteomes" id="UP000253436"/>
    </source>
</evidence>
<feature type="domain" description="EF-hand" evidence="2">
    <location>
        <begin position="123"/>
        <end position="158"/>
    </location>
</feature>
<dbReference type="GO" id="GO:0005509">
    <property type="term" value="F:calcium ion binding"/>
    <property type="evidence" value="ECO:0007669"/>
    <property type="project" value="InterPro"/>
</dbReference>
<evidence type="ECO:0000256" key="1">
    <source>
        <dbReference type="SAM" id="SignalP"/>
    </source>
</evidence>
<proteinExistence type="predicted"/>
<keyword evidence="4" id="KW-1185">Reference proteome</keyword>
<feature type="signal peptide" evidence="1">
    <location>
        <begin position="1"/>
        <end position="18"/>
    </location>
</feature>
<accession>A0A368ZJ97</accession>
<gene>
    <name evidence="3" type="ORF">DFQ08_103261</name>
</gene>
<organism evidence="3 4">
    <name type="scientific">Winogradskyella arenosi</name>
    <dbReference type="NCBI Taxonomy" id="533325"/>
    <lineage>
        <taxon>Bacteria</taxon>
        <taxon>Pseudomonadati</taxon>
        <taxon>Bacteroidota</taxon>
        <taxon>Flavobacteriia</taxon>
        <taxon>Flavobacteriales</taxon>
        <taxon>Flavobacteriaceae</taxon>
        <taxon>Winogradskyella</taxon>
    </lineage>
</organism>
<dbReference type="SUPFAM" id="SSF47473">
    <property type="entry name" value="EF-hand"/>
    <property type="match status" value="1"/>
</dbReference>
<dbReference type="EMBL" id="QPJO01000003">
    <property type="protein sequence ID" value="RCW91431.1"/>
    <property type="molecule type" value="Genomic_DNA"/>
</dbReference>
<protein>
    <submittedName>
        <fullName evidence="3">EF hand domain-containing protein</fullName>
    </submittedName>
</protein>
<dbReference type="Pfam" id="PF13202">
    <property type="entry name" value="EF-hand_5"/>
    <property type="match status" value="2"/>
</dbReference>
<dbReference type="PROSITE" id="PS50222">
    <property type="entry name" value="EF_HAND_2"/>
    <property type="match status" value="2"/>
</dbReference>
<dbReference type="Pfam" id="PF13499">
    <property type="entry name" value="EF-hand_7"/>
    <property type="match status" value="1"/>
</dbReference>
<dbReference type="InterPro" id="IPR002048">
    <property type="entry name" value="EF_hand_dom"/>
</dbReference>
<feature type="chain" id="PRO_5016976395" evidence="1">
    <location>
        <begin position="19"/>
        <end position="162"/>
    </location>
</feature>
<dbReference type="InterPro" id="IPR018247">
    <property type="entry name" value="EF_Hand_1_Ca_BS"/>
</dbReference>